<dbReference type="EMBL" id="BC163832">
    <property type="protein sequence ID" value="AAI63832.1"/>
    <property type="molecule type" value="mRNA"/>
</dbReference>
<feature type="domain" description="C2H2-type" evidence="13">
    <location>
        <begin position="247"/>
        <end position="271"/>
    </location>
</feature>
<evidence type="ECO:0000256" key="10">
    <source>
        <dbReference type="ARBA" id="ARBA00023242"/>
    </source>
</evidence>
<dbReference type="GeneID" id="100002333"/>
<organism evidence="14">
    <name type="scientific">Danio rerio</name>
    <name type="common">Zebrafish</name>
    <name type="synonym">Brachydanio rerio</name>
    <dbReference type="NCBI Taxonomy" id="7955"/>
    <lineage>
        <taxon>Eukaryota</taxon>
        <taxon>Metazoa</taxon>
        <taxon>Chordata</taxon>
        <taxon>Craniata</taxon>
        <taxon>Vertebrata</taxon>
        <taxon>Euteleostomi</taxon>
        <taxon>Actinopterygii</taxon>
        <taxon>Neopterygii</taxon>
        <taxon>Teleostei</taxon>
        <taxon>Ostariophysi</taxon>
        <taxon>Cypriniformes</taxon>
        <taxon>Danionidae</taxon>
        <taxon>Danioninae</taxon>
        <taxon>Danio</taxon>
    </lineage>
</organism>
<dbReference type="Pfam" id="PF00096">
    <property type="entry name" value="zf-C2H2"/>
    <property type="match status" value="6"/>
</dbReference>
<proteinExistence type="evidence at transcript level"/>
<dbReference type="AlphaFoldDB" id="B3DKF7"/>
<comment type="subcellular location">
    <subcellularLocation>
        <location evidence="1">Nucleus</location>
    </subcellularLocation>
</comment>
<reference evidence="16" key="4">
    <citation type="submission" date="2025-04" db="UniProtKB">
        <authorList>
            <consortium name="RefSeq"/>
        </authorList>
    </citation>
    <scope>IDENTIFICATION</scope>
</reference>
<evidence type="ECO:0000313" key="16">
    <source>
        <dbReference type="RefSeq" id="NP_001124126.1"/>
    </source>
</evidence>
<reference evidence="14" key="1">
    <citation type="submission" date="2008-04" db="EMBL/GenBank/DDBJ databases">
        <authorList>
            <consortium name="NIH - Zebrafish Gene Collection (ZGC) project"/>
        </authorList>
    </citation>
    <scope>NUCLEOTIDE SEQUENCE [LARGE SCALE MRNA]</scope>
</reference>
<evidence type="ECO:0000256" key="4">
    <source>
        <dbReference type="ARBA" id="ARBA00022737"/>
    </source>
</evidence>
<protein>
    <submittedName>
        <fullName evidence="14">Si:dkeyp-2e4.6</fullName>
    </submittedName>
    <submittedName>
        <fullName evidence="16">Uncharacterized protein LOC100002333 isoform 1</fullName>
    </submittedName>
</protein>
<evidence type="ECO:0000259" key="13">
    <source>
        <dbReference type="PROSITE" id="PS50157"/>
    </source>
</evidence>
<feature type="domain" description="C2H2-type" evidence="13">
    <location>
        <begin position="163"/>
        <end position="190"/>
    </location>
</feature>
<dbReference type="GO" id="GO:0008270">
    <property type="term" value="F:zinc ion binding"/>
    <property type="evidence" value="ECO:0007669"/>
    <property type="project" value="UniProtKB-KW"/>
</dbReference>
<dbReference type="OrthoDB" id="427030at2759"/>
<dbReference type="SUPFAM" id="SSF57667">
    <property type="entry name" value="beta-beta-alpha zinc fingers"/>
    <property type="match status" value="3"/>
</dbReference>
<dbReference type="GO" id="GO:0005634">
    <property type="term" value="C:nucleus"/>
    <property type="evidence" value="ECO:0007669"/>
    <property type="project" value="UniProtKB-SubCell"/>
</dbReference>
<dbReference type="Proteomes" id="UP000000437">
    <property type="component" value="Chromosome 13"/>
</dbReference>
<dbReference type="GO" id="GO:0045893">
    <property type="term" value="P:positive regulation of DNA-templated transcription"/>
    <property type="evidence" value="ECO:0007669"/>
    <property type="project" value="UniProtKB-ARBA"/>
</dbReference>
<keyword evidence="8" id="KW-0238">DNA-binding</keyword>
<evidence type="ECO:0000313" key="14">
    <source>
        <dbReference type="EMBL" id="AAI63832.1"/>
    </source>
</evidence>
<keyword evidence="15" id="KW-1185">Reference proteome</keyword>
<dbReference type="FunFam" id="3.30.160.60:FF:000303">
    <property type="entry name" value="Zinc finger protein 41"/>
    <property type="match status" value="2"/>
</dbReference>
<dbReference type="PANTHER" id="PTHR23226:SF416">
    <property type="entry name" value="FI01424P"/>
    <property type="match status" value="1"/>
</dbReference>
<dbReference type="Gene3D" id="3.30.160.60">
    <property type="entry name" value="Classic Zinc Finger"/>
    <property type="match status" value="6"/>
</dbReference>
<dbReference type="FunFam" id="3.30.160.60:FF:001370">
    <property type="entry name" value="Zinc finger protein"/>
    <property type="match status" value="1"/>
</dbReference>
<keyword evidence="10" id="KW-0539">Nucleus</keyword>
<keyword evidence="5 11" id="KW-0863">Zinc-finger</keyword>
<dbReference type="InterPro" id="IPR036236">
    <property type="entry name" value="Znf_C2H2_sf"/>
</dbReference>
<dbReference type="GO" id="GO:0000978">
    <property type="term" value="F:RNA polymerase II cis-regulatory region sequence-specific DNA binding"/>
    <property type="evidence" value="ECO:0000318"/>
    <property type="project" value="GO_Central"/>
</dbReference>
<dbReference type="FunFam" id="3.30.160.60:FF:000100">
    <property type="entry name" value="Zinc finger 45-like"/>
    <property type="match status" value="1"/>
</dbReference>
<dbReference type="PhylomeDB" id="B3DKF7"/>
<gene>
    <name evidence="14 16 17" type="primary">si:dkeyp-2e4.6</name>
</gene>
<name>B3DKF7_DANRE</name>
<keyword evidence="7" id="KW-0805">Transcription regulation</keyword>
<keyword evidence="6" id="KW-0862">Zinc</keyword>
<evidence type="ECO:0000313" key="17">
    <source>
        <dbReference type="ZFIN" id="ZDB-GENE-061009-50"/>
    </source>
</evidence>
<keyword evidence="9" id="KW-0804">Transcription</keyword>
<dbReference type="GlyGen" id="B3DKF7">
    <property type="glycosylation" value="1 site"/>
</dbReference>
<dbReference type="ZFIN" id="ZDB-GENE-061009-50">
    <property type="gene designation" value="si:dkeyp-2e4.6"/>
</dbReference>
<comment type="similarity">
    <text evidence="2">Belongs to the krueppel C2H2-type zinc-finger protein family.</text>
</comment>
<dbReference type="RefSeq" id="NP_001124126.1">
    <property type="nucleotide sequence ID" value="NM_001130654.1"/>
</dbReference>
<dbReference type="PROSITE" id="PS00028">
    <property type="entry name" value="ZINC_FINGER_C2H2_1"/>
    <property type="match status" value="6"/>
</dbReference>
<dbReference type="GO" id="GO:0006357">
    <property type="term" value="P:regulation of transcription by RNA polymerase II"/>
    <property type="evidence" value="ECO:0000318"/>
    <property type="project" value="GO_Central"/>
</dbReference>
<sequence>MSEEEDGRPEEKVVDLCWSPACINMKPVINNEGSYQGDPESKSTNNDVETLVLSKTEGSAALFCRRLKYRVKTDETSDQSSPDTDTEDELPISTSPTPGKKFVCKLCGFEFTYNSNMVRHMRIHTEETPYVCEICGKGFKRQDWLKLHISVHTGVKRKRKKTFGCDQCGKKFHGSTALQSHLNKHRGERPFPCVQCDKSFFSHSDLYRHINDCHSQKKHSCSLCGNGFTRRTSLLKHMRIHTGERPYSCPHCGKTFPYKYSFEMHLKRHSA</sequence>
<feature type="domain" description="C2H2-type" evidence="13">
    <location>
        <begin position="102"/>
        <end position="129"/>
    </location>
</feature>
<evidence type="ECO:0000256" key="11">
    <source>
        <dbReference type="PROSITE-ProRule" id="PRU00042"/>
    </source>
</evidence>
<keyword evidence="4" id="KW-0677">Repeat</keyword>
<feature type="domain" description="C2H2-type" evidence="13">
    <location>
        <begin position="130"/>
        <end position="157"/>
    </location>
</feature>
<evidence type="ECO:0000256" key="9">
    <source>
        <dbReference type="ARBA" id="ARBA00023163"/>
    </source>
</evidence>
<evidence type="ECO:0000256" key="8">
    <source>
        <dbReference type="ARBA" id="ARBA00023125"/>
    </source>
</evidence>
<feature type="region of interest" description="Disordered" evidence="12">
    <location>
        <begin position="74"/>
        <end position="94"/>
    </location>
</feature>
<evidence type="ECO:0000313" key="15">
    <source>
        <dbReference type="Proteomes" id="UP000000437"/>
    </source>
</evidence>
<dbReference type="PROSITE" id="PS50157">
    <property type="entry name" value="ZINC_FINGER_C2H2_2"/>
    <property type="match status" value="6"/>
</dbReference>
<dbReference type="AGR" id="ZFIN:ZDB-GENE-061009-50"/>
<feature type="domain" description="C2H2-type" evidence="13">
    <location>
        <begin position="191"/>
        <end position="219"/>
    </location>
</feature>
<evidence type="ECO:0000256" key="1">
    <source>
        <dbReference type="ARBA" id="ARBA00004123"/>
    </source>
</evidence>
<keyword evidence="3" id="KW-0479">Metal-binding</keyword>
<dbReference type="FunFam" id="3.30.160.60:FF:001732">
    <property type="entry name" value="Zgc:162936"/>
    <property type="match status" value="1"/>
</dbReference>
<evidence type="ECO:0000256" key="5">
    <source>
        <dbReference type="ARBA" id="ARBA00022771"/>
    </source>
</evidence>
<dbReference type="PANTHER" id="PTHR23226">
    <property type="entry name" value="ZINC FINGER AND SCAN DOMAIN-CONTAINING"/>
    <property type="match status" value="1"/>
</dbReference>
<dbReference type="InterPro" id="IPR013087">
    <property type="entry name" value="Znf_C2H2_type"/>
</dbReference>
<evidence type="ECO:0000256" key="12">
    <source>
        <dbReference type="SAM" id="MobiDB-lite"/>
    </source>
</evidence>
<reference evidence="16" key="3">
    <citation type="journal article" date="2016" name="BMC Genomics">
        <title>Gene evolution and gene expression after whole genome duplication in fish: the PhyloFish database.</title>
        <authorList>
            <person name="Pasquier J."/>
            <person name="Cabau C."/>
            <person name="Nguyen T."/>
            <person name="Jouanno E."/>
            <person name="Severac D."/>
            <person name="Braasch I."/>
            <person name="Journot L."/>
            <person name="Pontarotti P."/>
            <person name="Klopp C."/>
            <person name="Postlethwait J.H."/>
            <person name="Guiguen Y."/>
            <person name="Bobe J."/>
        </authorList>
    </citation>
    <scope>NUCLEOTIDE SEQUENCE</scope>
</reference>
<reference evidence="15" key="2">
    <citation type="journal article" date="2013" name="Nature">
        <title>The zebrafish reference genome sequence and its relationship to the human genome.</title>
        <authorList>
            <consortium name="Genome Reference Consortium Zebrafish"/>
            <person name="Howe K."/>
            <person name="Clark M.D."/>
            <person name="Torroja C.F."/>
            <person name="Torrance J."/>
            <person name="Berthelot C."/>
            <person name="Muffato M."/>
            <person name="Collins J.E."/>
            <person name="Humphray S."/>
            <person name="McLaren K."/>
            <person name="Matthews L."/>
            <person name="McLaren S."/>
            <person name="Sealy I."/>
            <person name="Caccamo M."/>
            <person name="Churcher C."/>
            <person name="Scott C."/>
            <person name="Barrett J.C."/>
            <person name="Koch R."/>
            <person name="Rauch G.J."/>
            <person name="White S."/>
            <person name="Chow W."/>
            <person name="Kilian B."/>
            <person name="Quintais L.T."/>
            <person name="Guerra-Assuncao J.A."/>
            <person name="Zhou Y."/>
            <person name="Gu Y."/>
            <person name="Yen J."/>
            <person name="Vogel J.H."/>
            <person name="Eyre T."/>
            <person name="Redmond S."/>
            <person name="Banerjee R."/>
            <person name="Chi J."/>
            <person name="Fu B."/>
            <person name="Langley E."/>
            <person name="Maguire S.F."/>
            <person name="Laird G.K."/>
            <person name="Lloyd D."/>
            <person name="Kenyon E."/>
            <person name="Donaldson S."/>
            <person name="Sehra H."/>
            <person name="Almeida-King J."/>
            <person name="Loveland J."/>
            <person name="Trevanion S."/>
            <person name="Jones M."/>
            <person name="Quail M."/>
            <person name="Willey D."/>
            <person name="Hunt A."/>
            <person name="Burton J."/>
            <person name="Sims S."/>
            <person name="McLay K."/>
            <person name="Plumb B."/>
            <person name="Davis J."/>
            <person name="Clee C."/>
            <person name="Oliver K."/>
            <person name="Clark R."/>
            <person name="Riddle C."/>
            <person name="Elliot D."/>
            <person name="Eliott D."/>
            <person name="Threadgold G."/>
            <person name="Harden G."/>
            <person name="Ware D."/>
            <person name="Begum S."/>
            <person name="Mortimore B."/>
            <person name="Mortimer B."/>
            <person name="Kerry G."/>
            <person name="Heath P."/>
            <person name="Phillimore B."/>
            <person name="Tracey A."/>
            <person name="Corby N."/>
            <person name="Dunn M."/>
            <person name="Johnson C."/>
            <person name="Wood J."/>
            <person name="Clark S."/>
            <person name="Pelan S."/>
            <person name="Griffiths G."/>
            <person name="Smith M."/>
            <person name="Glithero R."/>
            <person name="Howden P."/>
            <person name="Barker N."/>
            <person name="Lloyd C."/>
            <person name="Stevens C."/>
            <person name="Harley J."/>
            <person name="Holt K."/>
            <person name="Panagiotidis G."/>
            <person name="Lovell J."/>
            <person name="Beasley H."/>
            <person name="Henderson C."/>
            <person name="Gordon D."/>
            <person name="Auger K."/>
            <person name="Wright D."/>
            <person name="Collins J."/>
            <person name="Raisen C."/>
            <person name="Dyer L."/>
            <person name="Leung K."/>
            <person name="Robertson L."/>
            <person name="Ambridge K."/>
            <person name="Leongamornlert D."/>
            <person name="McGuire S."/>
            <person name="Gilderthorp R."/>
            <person name="Griffiths C."/>
            <person name="Manthravadi D."/>
            <person name="Nichol S."/>
            <person name="Barker G."/>
            <person name="Whitehead S."/>
            <person name="Kay M."/>
            <person name="Brown J."/>
            <person name="Murnane C."/>
            <person name="Gray E."/>
            <person name="Humphries M."/>
            <person name="Sycamore N."/>
            <person name="Barker D."/>
            <person name="Saunders D."/>
            <person name="Wallis J."/>
            <person name="Babbage A."/>
            <person name="Hammond S."/>
            <person name="Mashreghi-Mohammadi M."/>
            <person name="Barr L."/>
            <person name="Martin S."/>
            <person name="Wray P."/>
            <person name="Ellington A."/>
            <person name="Matthews N."/>
            <person name="Ellwood M."/>
            <person name="Woodmansey R."/>
            <person name="Clark G."/>
            <person name="Cooper J."/>
            <person name="Cooper J."/>
            <person name="Tromans A."/>
            <person name="Grafham D."/>
            <person name="Skuce C."/>
            <person name="Pandian R."/>
            <person name="Andrews R."/>
            <person name="Harrison E."/>
            <person name="Kimberley A."/>
            <person name="Garnett J."/>
            <person name="Fosker N."/>
            <person name="Hall R."/>
            <person name="Garner P."/>
            <person name="Kelly D."/>
            <person name="Bird C."/>
            <person name="Palmer S."/>
            <person name="Gehring I."/>
            <person name="Berger A."/>
            <person name="Dooley C.M."/>
            <person name="Ersan-Urun Z."/>
            <person name="Eser C."/>
            <person name="Geiger H."/>
            <person name="Geisler M."/>
            <person name="Karotki L."/>
            <person name="Kirn A."/>
            <person name="Konantz J."/>
            <person name="Konantz M."/>
            <person name="Oberlander M."/>
            <person name="Rudolph-Geiger S."/>
            <person name="Teucke M."/>
            <person name="Lanz C."/>
            <person name="Raddatz G."/>
            <person name="Osoegawa K."/>
            <person name="Zhu B."/>
            <person name="Rapp A."/>
            <person name="Widaa S."/>
            <person name="Langford C."/>
            <person name="Yang F."/>
            <person name="Schuster S.C."/>
            <person name="Carter N.P."/>
            <person name="Harrow J."/>
            <person name="Ning Z."/>
            <person name="Herrero J."/>
            <person name="Searle S.M."/>
            <person name="Enright A."/>
            <person name="Geisler R."/>
            <person name="Plasterk R.H."/>
            <person name="Lee C."/>
            <person name="Westerfield M."/>
            <person name="de Jong P.J."/>
            <person name="Zon L.I."/>
            <person name="Postlethwait J.H."/>
            <person name="Nusslein-Volhard C."/>
            <person name="Hubbard T.J."/>
            <person name="Roest Crollius H."/>
            <person name="Rogers J."/>
            <person name="Stemple D.L."/>
        </authorList>
    </citation>
    <scope>NUCLEOTIDE SEQUENCE [LARGE SCALE GENOMIC DNA]</scope>
</reference>
<feature type="domain" description="C2H2-type" evidence="13">
    <location>
        <begin position="219"/>
        <end position="246"/>
    </location>
</feature>
<dbReference type="SMART" id="SM00355">
    <property type="entry name" value="ZnF_C2H2"/>
    <property type="match status" value="6"/>
</dbReference>
<evidence type="ECO:0000256" key="7">
    <source>
        <dbReference type="ARBA" id="ARBA00023015"/>
    </source>
</evidence>
<evidence type="ECO:0000256" key="2">
    <source>
        <dbReference type="ARBA" id="ARBA00006991"/>
    </source>
</evidence>
<dbReference type="GO" id="GO:0003700">
    <property type="term" value="F:DNA-binding transcription factor activity"/>
    <property type="evidence" value="ECO:0000318"/>
    <property type="project" value="GO_Central"/>
</dbReference>
<evidence type="ECO:0000256" key="3">
    <source>
        <dbReference type="ARBA" id="ARBA00022723"/>
    </source>
</evidence>
<accession>B3DKF7</accession>
<dbReference type="GO" id="GO:0005694">
    <property type="term" value="C:chromosome"/>
    <property type="evidence" value="ECO:0007669"/>
    <property type="project" value="UniProtKB-ARBA"/>
</dbReference>
<evidence type="ECO:0000256" key="6">
    <source>
        <dbReference type="ARBA" id="ARBA00022833"/>
    </source>
</evidence>